<proteinExistence type="predicted"/>
<keyword evidence="3" id="KW-0472">Membrane</keyword>
<protein>
    <submittedName>
        <fullName evidence="5">Ensconsin</fullName>
    </submittedName>
</protein>
<name>A0ABQ8YR82_9EUKA</name>
<dbReference type="PROSITE" id="PS00036">
    <property type="entry name" value="BZIP_BASIC"/>
    <property type="match status" value="1"/>
</dbReference>
<feature type="domain" description="BZIP" evidence="4">
    <location>
        <begin position="251"/>
        <end position="314"/>
    </location>
</feature>
<comment type="caution">
    <text evidence="5">The sequence shown here is derived from an EMBL/GenBank/DDBJ whole genome shotgun (WGS) entry which is preliminary data.</text>
</comment>
<dbReference type="Gene3D" id="1.20.5.170">
    <property type="match status" value="1"/>
</dbReference>
<feature type="transmembrane region" description="Helical" evidence="3">
    <location>
        <begin position="440"/>
        <end position="459"/>
    </location>
</feature>
<organism evidence="5 6">
    <name type="scientific">Anaeramoeba flamelloides</name>
    <dbReference type="NCBI Taxonomy" id="1746091"/>
    <lineage>
        <taxon>Eukaryota</taxon>
        <taxon>Metamonada</taxon>
        <taxon>Anaeramoebidae</taxon>
        <taxon>Anaeramoeba</taxon>
    </lineage>
</organism>
<gene>
    <name evidence="5" type="ORF">M0813_18627</name>
</gene>
<dbReference type="SUPFAM" id="SSF57959">
    <property type="entry name" value="Leucine zipper domain"/>
    <property type="match status" value="1"/>
</dbReference>
<evidence type="ECO:0000259" key="4">
    <source>
        <dbReference type="PROSITE" id="PS50217"/>
    </source>
</evidence>
<evidence type="ECO:0000313" key="5">
    <source>
        <dbReference type="EMBL" id="KAJ6247102.1"/>
    </source>
</evidence>
<feature type="compositionally biased region" description="Basic and acidic residues" evidence="2">
    <location>
        <begin position="77"/>
        <end position="100"/>
    </location>
</feature>
<feature type="compositionally biased region" description="Basic and acidic residues" evidence="2">
    <location>
        <begin position="136"/>
        <end position="164"/>
    </location>
</feature>
<reference evidence="5" key="1">
    <citation type="submission" date="2022-08" db="EMBL/GenBank/DDBJ databases">
        <title>Novel sulfate-reducing endosymbionts in the free-living metamonad Anaeramoeba.</title>
        <authorList>
            <person name="Jerlstrom-Hultqvist J."/>
            <person name="Cepicka I."/>
            <person name="Gallot-Lavallee L."/>
            <person name="Salas-Leiva D."/>
            <person name="Curtis B.A."/>
            <person name="Zahonova K."/>
            <person name="Pipaliya S."/>
            <person name="Dacks J."/>
            <person name="Roger A.J."/>
        </authorList>
    </citation>
    <scope>NUCLEOTIDE SEQUENCE</scope>
    <source>
        <strain evidence="5">Schooner1</strain>
    </source>
</reference>
<dbReference type="PROSITE" id="PS50217">
    <property type="entry name" value="BZIP"/>
    <property type="match status" value="1"/>
</dbReference>
<sequence>MDLSFLSFDEFTSFSTIENEEALLSSDQIVNDLLSEELGITTQDLIFKKQSTQNENNNDNYNYNENVFFEGTNRKRSYQETKSQKKKNNKEQKQENEKEQSIFTKNQISSFEKKTSQEKIKSIIEIKCENNQCENNKKEKENNKKEKENKKERENEKEREDLQTKKKNHKLILRVRKKKIDDKKSKNSKYKRRYVLISKSNNAEHNEQDRKKDKLKDFTRTKTMLTDKAIEKRQELLKISTVHDIRELTEQEKRLRRLEKNRVSARRTREKKQQYYLQLENNNKQLKEKNESFERILQKKELEIKNLNETIKQQKLFFQQQLLKIHSNNTNSICSNFQQNKNVGINNNNNYNNNYNNNNNNNNNNNSSNNQIITNKNISIIDKINIVEDKTNQELNLHLEDVLLVEPESMPLDEKDFELSTEKGNKKNNSEYNLQNKYKAPIYGTTLLAILVLLGLFFYNGWVFPKKQQNSVDFISNKGSDNNKMLTKNGMQNEDVITKQGKSNIMDRIPFLSGNGNGDGNDFEYKIEKEQKNKFGNEKEKEMEIEKKMKENEKNNENYQAEMDIEKEMKEFENEIDSINEIPRYKETETEKIKQFKEINIDDGEIVSNKHIIINR</sequence>
<feature type="region of interest" description="Disordered" evidence="2">
    <location>
        <begin position="74"/>
        <end position="104"/>
    </location>
</feature>
<accession>A0ABQ8YR82</accession>
<dbReference type="Proteomes" id="UP001150062">
    <property type="component" value="Unassembled WGS sequence"/>
</dbReference>
<evidence type="ECO:0000256" key="1">
    <source>
        <dbReference type="SAM" id="Coils"/>
    </source>
</evidence>
<dbReference type="SMART" id="SM00338">
    <property type="entry name" value="BRLZ"/>
    <property type="match status" value="1"/>
</dbReference>
<feature type="region of interest" description="Disordered" evidence="2">
    <location>
        <begin position="344"/>
        <end position="370"/>
    </location>
</feature>
<evidence type="ECO:0000256" key="3">
    <source>
        <dbReference type="SAM" id="Phobius"/>
    </source>
</evidence>
<keyword evidence="6" id="KW-1185">Reference proteome</keyword>
<feature type="coiled-coil region" evidence="1">
    <location>
        <begin position="538"/>
        <end position="582"/>
    </location>
</feature>
<feature type="region of interest" description="Disordered" evidence="2">
    <location>
        <begin position="136"/>
        <end position="167"/>
    </location>
</feature>
<evidence type="ECO:0000256" key="2">
    <source>
        <dbReference type="SAM" id="MobiDB-lite"/>
    </source>
</evidence>
<feature type="coiled-coil region" evidence="1">
    <location>
        <begin position="248"/>
        <end position="317"/>
    </location>
</feature>
<dbReference type="InterPro" id="IPR046347">
    <property type="entry name" value="bZIP_sf"/>
</dbReference>
<keyword evidence="3" id="KW-1133">Transmembrane helix</keyword>
<keyword evidence="1" id="KW-0175">Coiled coil</keyword>
<keyword evidence="3" id="KW-0812">Transmembrane</keyword>
<dbReference type="InterPro" id="IPR004827">
    <property type="entry name" value="bZIP"/>
</dbReference>
<dbReference type="EMBL" id="JAOAOG010000127">
    <property type="protein sequence ID" value="KAJ6247102.1"/>
    <property type="molecule type" value="Genomic_DNA"/>
</dbReference>
<evidence type="ECO:0000313" key="6">
    <source>
        <dbReference type="Proteomes" id="UP001150062"/>
    </source>
</evidence>